<name>A0A1B6KZI7_9HEMI</name>
<gene>
    <name evidence="1" type="ORF">g.54236</name>
</gene>
<organism evidence="1">
    <name type="scientific">Graphocephala atropunctata</name>
    <dbReference type="NCBI Taxonomy" id="36148"/>
    <lineage>
        <taxon>Eukaryota</taxon>
        <taxon>Metazoa</taxon>
        <taxon>Ecdysozoa</taxon>
        <taxon>Arthropoda</taxon>
        <taxon>Hexapoda</taxon>
        <taxon>Insecta</taxon>
        <taxon>Pterygota</taxon>
        <taxon>Neoptera</taxon>
        <taxon>Paraneoptera</taxon>
        <taxon>Hemiptera</taxon>
        <taxon>Auchenorrhyncha</taxon>
        <taxon>Membracoidea</taxon>
        <taxon>Cicadellidae</taxon>
        <taxon>Cicadellinae</taxon>
        <taxon>Cicadellini</taxon>
        <taxon>Graphocephala</taxon>
    </lineage>
</organism>
<feature type="non-terminal residue" evidence="1">
    <location>
        <position position="99"/>
    </location>
</feature>
<proteinExistence type="predicted"/>
<protein>
    <submittedName>
        <fullName evidence="1">Uncharacterized protein</fullName>
    </submittedName>
</protein>
<feature type="non-terminal residue" evidence="1">
    <location>
        <position position="1"/>
    </location>
</feature>
<sequence length="99" mass="11603">FIYKLSTALNFTSRLLHFKTAKKEDASKFYTAPAHKMNITDRFLNSLNFIYSFKDVNLSYNYLSNLIIQNFIKNNSKLKLKIQSDDKNWLTNGIKTSIK</sequence>
<dbReference type="EMBL" id="GEBQ01023147">
    <property type="protein sequence ID" value="JAT16830.1"/>
    <property type="molecule type" value="Transcribed_RNA"/>
</dbReference>
<accession>A0A1B6KZI7</accession>
<dbReference type="AlphaFoldDB" id="A0A1B6KZI7"/>
<evidence type="ECO:0000313" key="1">
    <source>
        <dbReference type="EMBL" id="JAT16830.1"/>
    </source>
</evidence>
<reference evidence="1" key="1">
    <citation type="submission" date="2015-11" db="EMBL/GenBank/DDBJ databases">
        <title>De novo transcriptome assembly of four potential Pierce s Disease insect vectors from Arizona vineyards.</title>
        <authorList>
            <person name="Tassone E.E."/>
        </authorList>
    </citation>
    <scope>NUCLEOTIDE SEQUENCE</scope>
</reference>